<dbReference type="RefSeq" id="WP_131582449.1">
    <property type="nucleotide sequence ID" value="NZ_SJZJ01000008.1"/>
</dbReference>
<evidence type="ECO:0000313" key="2">
    <source>
        <dbReference type="EMBL" id="TCJ29403.1"/>
    </source>
</evidence>
<evidence type="ECO:0000313" key="3">
    <source>
        <dbReference type="Proteomes" id="UP000295453"/>
    </source>
</evidence>
<dbReference type="PANTHER" id="PTHR36124:SF1">
    <property type="entry name" value="ER-BOUND OXYGENASE MPAB_MPAB'_RUBBER OXYGENASE CATALYTIC DOMAIN-CONTAINING PROTEIN"/>
    <property type="match status" value="1"/>
</dbReference>
<accession>A0A4R1CDU5</accession>
<dbReference type="AlphaFoldDB" id="A0A4R1CDU5"/>
<name>A0A4R1CDU5_9ACTN</name>
<sequence>MAKRSRSIGLDPDVDFLDVARNLTLYEFPWDTLQALSLALFRTYAVPSVGALLDRTAAFETATQKRYDDTAILLEVPLIDGFDSPRGKAALRRINQMHHRYDISNDDMRYVLSTFVVVPRRWIGDFGWRDLTDLEVRAVVAYYRELGRHLGIRDIPTTYDEFARLMDDYEATHFAYDEGAARVAASTLGLLTTFYPRPLRPAIGVISRALMEPELLAAFGLREPGRLARRLTRMLLKLRARYVALLPARRRPFHVADMRRIRSYPDGYVVEEMGTFEKGTFAPGCPVPHVRPPVQEGA</sequence>
<keyword evidence="3" id="KW-1185">Reference proteome</keyword>
<gene>
    <name evidence="2" type="ORF">EPD65_06690</name>
</gene>
<protein>
    <submittedName>
        <fullName evidence="2">DUF2236 domain-containing protein</fullName>
    </submittedName>
</protein>
<reference evidence="2 3" key="1">
    <citation type="submission" date="2019-03" db="EMBL/GenBank/DDBJ databases">
        <authorList>
            <person name="Kim M.K.M."/>
        </authorList>
    </citation>
    <scope>NUCLEOTIDE SEQUENCE [LARGE SCALE GENOMIC DNA]</scope>
    <source>
        <strain evidence="2 3">18JY15-6</strain>
    </source>
</reference>
<dbReference type="OrthoDB" id="836517at2"/>
<evidence type="ECO:0000259" key="1">
    <source>
        <dbReference type="Pfam" id="PF09995"/>
    </source>
</evidence>
<dbReference type="PANTHER" id="PTHR36124">
    <property type="match status" value="1"/>
</dbReference>
<comment type="caution">
    <text evidence="2">The sequence shown here is derived from an EMBL/GenBank/DDBJ whole genome shotgun (WGS) entry which is preliminary data.</text>
</comment>
<feature type="domain" description="ER-bound oxygenase mpaB/mpaB'/Rubber oxygenase catalytic" evidence="1">
    <location>
        <begin position="45"/>
        <end position="235"/>
    </location>
</feature>
<organism evidence="2 3">
    <name type="scientific">Nocardioides jejuensis</name>
    <dbReference type="NCBI Taxonomy" id="2502782"/>
    <lineage>
        <taxon>Bacteria</taxon>
        <taxon>Bacillati</taxon>
        <taxon>Actinomycetota</taxon>
        <taxon>Actinomycetes</taxon>
        <taxon>Propionibacteriales</taxon>
        <taxon>Nocardioidaceae</taxon>
        <taxon>Nocardioides</taxon>
    </lineage>
</organism>
<dbReference type="InterPro" id="IPR018713">
    <property type="entry name" value="MPAB/Lcp_cat_dom"/>
</dbReference>
<dbReference type="Proteomes" id="UP000295453">
    <property type="component" value="Unassembled WGS sequence"/>
</dbReference>
<dbReference type="GO" id="GO:0016491">
    <property type="term" value="F:oxidoreductase activity"/>
    <property type="evidence" value="ECO:0007669"/>
    <property type="project" value="InterPro"/>
</dbReference>
<dbReference type="EMBL" id="SJZJ01000008">
    <property type="protein sequence ID" value="TCJ29403.1"/>
    <property type="molecule type" value="Genomic_DNA"/>
</dbReference>
<dbReference type="Pfam" id="PF09995">
    <property type="entry name" value="MPAB_Lcp_cat"/>
    <property type="match status" value="1"/>
</dbReference>
<dbReference type="InterPro" id="IPR046366">
    <property type="entry name" value="MPAB"/>
</dbReference>
<proteinExistence type="predicted"/>